<keyword evidence="5" id="KW-1185">Reference proteome</keyword>
<dbReference type="Pfam" id="PF12796">
    <property type="entry name" value="Ank_2"/>
    <property type="match status" value="1"/>
</dbReference>
<evidence type="ECO:0000256" key="1">
    <source>
        <dbReference type="ARBA" id="ARBA00005949"/>
    </source>
</evidence>
<evidence type="ECO:0000256" key="3">
    <source>
        <dbReference type="ARBA" id="ARBA00023043"/>
    </source>
</evidence>
<gene>
    <name evidence="4" type="primary">Asb13</name>
    <name evidence="4" type="ORF">SPIL2461_LOCUS21345</name>
</gene>
<dbReference type="Proteomes" id="UP000649617">
    <property type="component" value="Unassembled WGS sequence"/>
</dbReference>
<evidence type="ECO:0000256" key="2">
    <source>
        <dbReference type="ARBA" id="ARBA00022737"/>
    </source>
</evidence>
<protein>
    <submittedName>
        <fullName evidence="4">Asb13 protein</fullName>
    </submittedName>
</protein>
<dbReference type="AlphaFoldDB" id="A0A812XFD6"/>
<keyword evidence="3" id="KW-0040">ANK repeat</keyword>
<accession>A0A812XFD6</accession>
<dbReference type="PANTHER" id="PTHR24136">
    <property type="entry name" value="SOWAH (DROSOPHILA) HOMOLOG"/>
    <property type="match status" value="1"/>
</dbReference>
<name>A0A812XFD6_SYMPI</name>
<evidence type="ECO:0000313" key="5">
    <source>
        <dbReference type="Proteomes" id="UP000649617"/>
    </source>
</evidence>
<comment type="similarity">
    <text evidence="1">Belongs to the ankyrin SOCS box (ASB) family.</text>
</comment>
<dbReference type="InterPro" id="IPR051573">
    <property type="entry name" value="Ankyrin-SOCS_box_domain"/>
</dbReference>
<sequence>MIHVWKVSGEEVAAIAMDDLRDWSGTVYVRRLKEHLQRLSGIPRFRQELVMQNGVRLEDGARLHWPLDLQLVQLPYADPSEVTMRYLTHAAAMGRVEDVESLLQQRVNPDLVPIWTCTPLVQACYYGHTNVVRLLLEARANTQKTAVQNCWLANEQGVVHRLGPQPGMLFGTPMHVALSMCHFEIVDELTDELCLQRSATLGETQVP</sequence>
<dbReference type="Gene3D" id="1.25.40.20">
    <property type="entry name" value="Ankyrin repeat-containing domain"/>
    <property type="match status" value="1"/>
</dbReference>
<organism evidence="4 5">
    <name type="scientific">Symbiodinium pilosum</name>
    <name type="common">Dinoflagellate</name>
    <dbReference type="NCBI Taxonomy" id="2952"/>
    <lineage>
        <taxon>Eukaryota</taxon>
        <taxon>Sar</taxon>
        <taxon>Alveolata</taxon>
        <taxon>Dinophyceae</taxon>
        <taxon>Suessiales</taxon>
        <taxon>Symbiodiniaceae</taxon>
        <taxon>Symbiodinium</taxon>
    </lineage>
</organism>
<evidence type="ECO:0000313" key="4">
    <source>
        <dbReference type="EMBL" id="CAE7741565.1"/>
    </source>
</evidence>
<proteinExistence type="inferred from homology"/>
<dbReference type="GO" id="GO:0016567">
    <property type="term" value="P:protein ubiquitination"/>
    <property type="evidence" value="ECO:0007669"/>
    <property type="project" value="TreeGrafter"/>
</dbReference>
<comment type="caution">
    <text evidence="4">The sequence shown here is derived from an EMBL/GenBank/DDBJ whole genome shotgun (WGS) entry which is preliminary data.</text>
</comment>
<dbReference type="EMBL" id="CAJNIZ010046165">
    <property type="protein sequence ID" value="CAE7741565.1"/>
    <property type="molecule type" value="Genomic_DNA"/>
</dbReference>
<dbReference type="PANTHER" id="PTHR24136:SF15">
    <property type="entry name" value="ANK_REP_REGION DOMAIN-CONTAINING PROTEIN"/>
    <property type="match status" value="1"/>
</dbReference>
<dbReference type="GO" id="GO:0045732">
    <property type="term" value="P:positive regulation of protein catabolic process"/>
    <property type="evidence" value="ECO:0007669"/>
    <property type="project" value="TreeGrafter"/>
</dbReference>
<dbReference type="InterPro" id="IPR002110">
    <property type="entry name" value="Ankyrin_rpt"/>
</dbReference>
<dbReference type="OrthoDB" id="539213at2759"/>
<dbReference type="InterPro" id="IPR036770">
    <property type="entry name" value="Ankyrin_rpt-contain_sf"/>
</dbReference>
<reference evidence="4" key="1">
    <citation type="submission" date="2021-02" db="EMBL/GenBank/DDBJ databases">
        <authorList>
            <person name="Dougan E. K."/>
            <person name="Rhodes N."/>
            <person name="Thang M."/>
            <person name="Chan C."/>
        </authorList>
    </citation>
    <scope>NUCLEOTIDE SEQUENCE</scope>
</reference>
<dbReference type="SUPFAM" id="SSF48403">
    <property type="entry name" value="Ankyrin repeat"/>
    <property type="match status" value="1"/>
</dbReference>
<keyword evidence="2" id="KW-0677">Repeat</keyword>